<evidence type="ECO:0000256" key="2">
    <source>
        <dbReference type="ARBA" id="ARBA00006751"/>
    </source>
</evidence>
<comment type="similarity">
    <text evidence="2">Belongs to the PNP/MTAP phosphorylase family.</text>
</comment>
<dbReference type="InterPro" id="IPR035994">
    <property type="entry name" value="Nucleoside_phosphorylase_sf"/>
</dbReference>
<dbReference type="GO" id="GO:0009116">
    <property type="term" value="P:nucleoside metabolic process"/>
    <property type="evidence" value="ECO:0007669"/>
    <property type="project" value="InterPro"/>
</dbReference>
<dbReference type="EC" id="2.4.2.1" evidence="3"/>
<keyword evidence="4" id="KW-0328">Glycosyltransferase</keyword>
<evidence type="ECO:0000259" key="8">
    <source>
        <dbReference type="Pfam" id="PF01048"/>
    </source>
</evidence>
<dbReference type="InterPro" id="IPR011268">
    <property type="entry name" value="Purine_phosphorylase"/>
</dbReference>
<evidence type="ECO:0000256" key="4">
    <source>
        <dbReference type="ARBA" id="ARBA00022676"/>
    </source>
</evidence>
<comment type="pathway">
    <text evidence="1">Purine metabolism; purine nucleoside salvage.</text>
</comment>
<dbReference type="AlphaFoldDB" id="A0A2S6NB94"/>
<evidence type="ECO:0000313" key="10">
    <source>
        <dbReference type="Proteomes" id="UP000239089"/>
    </source>
</evidence>
<keyword evidence="10" id="KW-1185">Reference proteome</keyword>
<dbReference type="Proteomes" id="UP000239089">
    <property type="component" value="Unassembled WGS sequence"/>
</dbReference>
<feature type="domain" description="Nucleoside phosphorylase" evidence="8">
    <location>
        <begin position="49"/>
        <end position="281"/>
    </location>
</feature>
<dbReference type="PANTHER" id="PTHR11904">
    <property type="entry name" value="METHYLTHIOADENOSINE/PURINE NUCLEOSIDE PHOSPHORYLASE"/>
    <property type="match status" value="1"/>
</dbReference>
<dbReference type="EMBL" id="NHSJ01000049">
    <property type="protein sequence ID" value="PPQ31885.1"/>
    <property type="molecule type" value="Genomic_DNA"/>
</dbReference>
<name>A0A2S6NB94_9HYPH</name>
<dbReference type="GO" id="GO:0004731">
    <property type="term" value="F:purine-nucleoside phosphorylase activity"/>
    <property type="evidence" value="ECO:0007669"/>
    <property type="project" value="UniProtKB-EC"/>
</dbReference>
<dbReference type="PANTHER" id="PTHR11904:SF9">
    <property type="entry name" value="PURINE NUCLEOSIDE PHOSPHORYLASE-RELATED"/>
    <property type="match status" value="1"/>
</dbReference>
<evidence type="ECO:0000256" key="3">
    <source>
        <dbReference type="ARBA" id="ARBA00011886"/>
    </source>
</evidence>
<sequence length="288" mass="30203">MRSGRTPSKGMTQQVSPMSENADRAAEILHARGAVEPIDFAVLLGFGLAGFSEPLNDVVTVDYADLPGFEPINEPGAAGRVSIGRSEGANVCLLHGQAHFFGAGDPSCMLTPLQTVKRLGAKFLLIFASAGSAKADLYPGNLMLVSDHIALFGLNPLIGVAEGETILSMRDAYDARLQRRLKRAAAASGVPLQEGMFMWTTGPTFATPSEARAARQLGADAIGFGVAPEIILARAIGLRAAAIVAASHFASGLQASDPSIAETQRHALAAVVPLRRLLRAFMKTADTI</sequence>
<dbReference type="CDD" id="cd09009">
    <property type="entry name" value="PNP-EcPNPII_like"/>
    <property type="match status" value="1"/>
</dbReference>
<feature type="region of interest" description="Disordered" evidence="7">
    <location>
        <begin position="1"/>
        <end position="21"/>
    </location>
</feature>
<reference evidence="9 10" key="1">
    <citation type="journal article" date="2018" name="Arch. Microbiol.">
        <title>New insights into the metabolic potential of the phototrophic purple bacterium Rhodopila globiformis DSM 161(T) from its draft genome sequence and evidence for a vanadium-dependent nitrogenase.</title>
        <authorList>
            <person name="Imhoff J.F."/>
            <person name="Rahn T."/>
            <person name="Kunzel S."/>
            <person name="Neulinger S.C."/>
        </authorList>
    </citation>
    <scope>NUCLEOTIDE SEQUENCE [LARGE SCALE GENOMIC DNA]</scope>
    <source>
        <strain evidence="9 10">DSM 16996</strain>
    </source>
</reference>
<feature type="compositionally biased region" description="Polar residues" evidence="7">
    <location>
        <begin position="1"/>
        <end position="19"/>
    </location>
</feature>
<gene>
    <name evidence="9" type="ORF">CCR94_07900</name>
</gene>
<organism evidence="9 10">
    <name type="scientific">Rhodoblastus sphagnicola</name>
    <dbReference type="NCBI Taxonomy" id="333368"/>
    <lineage>
        <taxon>Bacteria</taxon>
        <taxon>Pseudomonadati</taxon>
        <taxon>Pseudomonadota</taxon>
        <taxon>Alphaproteobacteria</taxon>
        <taxon>Hyphomicrobiales</taxon>
        <taxon>Rhodoblastaceae</taxon>
        <taxon>Rhodoblastus</taxon>
    </lineage>
</organism>
<keyword evidence="5" id="KW-0808">Transferase</keyword>
<dbReference type="Gene3D" id="3.40.50.1580">
    <property type="entry name" value="Nucleoside phosphorylase domain"/>
    <property type="match status" value="1"/>
</dbReference>
<dbReference type="SUPFAM" id="SSF53167">
    <property type="entry name" value="Purine and uridine phosphorylases"/>
    <property type="match status" value="1"/>
</dbReference>
<proteinExistence type="inferred from homology"/>
<evidence type="ECO:0000256" key="1">
    <source>
        <dbReference type="ARBA" id="ARBA00005058"/>
    </source>
</evidence>
<protein>
    <recommendedName>
        <fullName evidence="3">purine-nucleoside phosphorylase</fullName>
        <ecNumber evidence="3">2.4.2.1</ecNumber>
    </recommendedName>
    <alternativeName>
        <fullName evidence="6">Inosine-guanosine phosphorylase</fullName>
    </alternativeName>
</protein>
<dbReference type="GO" id="GO:0005737">
    <property type="term" value="C:cytoplasm"/>
    <property type="evidence" value="ECO:0007669"/>
    <property type="project" value="TreeGrafter"/>
</dbReference>
<dbReference type="Pfam" id="PF01048">
    <property type="entry name" value="PNP_UDP_1"/>
    <property type="match status" value="1"/>
</dbReference>
<evidence type="ECO:0000256" key="6">
    <source>
        <dbReference type="ARBA" id="ARBA00031036"/>
    </source>
</evidence>
<dbReference type="InterPro" id="IPR000845">
    <property type="entry name" value="Nucleoside_phosphorylase_d"/>
</dbReference>
<evidence type="ECO:0000313" key="9">
    <source>
        <dbReference type="EMBL" id="PPQ31885.1"/>
    </source>
</evidence>
<dbReference type="UniPathway" id="UPA00606"/>
<evidence type="ECO:0000256" key="7">
    <source>
        <dbReference type="SAM" id="MobiDB-lite"/>
    </source>
</evidence>
<comment type="caution">
    <text evidence="9">The sequence shown here is derived from an EMBL/GenBank/DDBJ whole genome shotgun (WGS) entry which is preliminary data.</text>
</comment>
<evidence type="ECO:0000256" key="5">
    <source>
        <dbReference type="ARBA" id="ARBA00022679"/>
    </source>
</evidence>
<accession>A0A2S6NB94</accession>